<evidence type="ECO:0000313" key="6">
    <source>
        <dbReference type="EMBL" id="OBT99704.1"/>
    </source>
</evidence>
<dbReference type="PROSITE" id="PS51450">
    <property type="entry name" value="LRR"/>
    <property type="match status" value="2"/>
</dbReference>
<dbReference type="InterPro" id="IPR001611">
    <property type="entry name" value="Leu-rich_rpt"/>
</dbReference>
<evidence type="ECO:0000256" key="1">
    <source>
        <dbReference type="ARBA" id="ARBA00004496"/>
    </source>
</evidence>
<feature type="compositionally biased region" description="Basic residues" evidence="5">
    <location>
        <begin position="390"/>
        <end position="400"/>
    </location>
</feature>
<dbReference type="GO" id="GO:0005737">
    <property type="term" value="C:cytoplasm"/>
    <property type="evidence" value="ECO:0007669"/>
    <property type="project" value="UniProtKB-SubCell"/>
</dbReference>
<keyword evidence="2" id="KW-0963">Cytoplasm</keyword>
<feature type="region of interest" description="Disordered" evidence="5">
    <location>
        <begin position="292"/>
        <end position="417"/>
    </location>
</feature>
<feature type="compositionally biased region" description="Basic and acidic residues" evidence="5">
    <location>
        <begin position="341"/>
        <end position="352"/>
    </location>
</feature>
<protein>
    <submittedName>
        <fullName evidence="6">Uncharacterized protein</fullName>
    </submittedName>
</protein>
<keyword evidence="4" id="KW-0677">Repeat</keyword>
<keyword evidence="3" id="KW-0433">Leucine-rich repeat</keyword>
<evidence type="ECO:0000256" key="4">
    <source>
        <dbReference type="ARBA" id="ARBA00022737"/>
    </source>
</evidence>
<dbReference type="SUPFAM" id="SSF52058">
    <property type="entry name" value="L domain-like"/>
    <property type="match status" value="1"/>
</dbReference>
<feature type="compositionally biased region" description="Low complexity" evidence="5">
    <location>
        <begin position="401"/>
        <end position="411"/>
    </location>
</feature>
<dbReference type="FunFam" id="3.80.10.10:FF:000273">
    <property type="entry name" value="Leucine Rich Repeat domain protein"/>
    <property type="match status" value="1"/>
</dbReference>
<sequence length="853" mass="93195">MDTEDGQLFVKNLAQFVRTHEKALANALQLRKQQSPGHGRSQSHSGALGVPTSTSTTVISPPSSSASSTLTSSTLAAALSLPYLNFASHNIKPAKLALTPHHLFYLLSRFEDLGIAVGPMNVRLESLHSDTSANYVSFLGKSQNPKSGSDHGSIHSVSSMRSVMSGMTSLWSGFSLRGASSAAKIERQLAANREDLKYLYSAFTKIPCLRLTPDRRARLISGYEEFPFDTAVPLIAFKNLSALEISDIDIRQFFGWDRLAEQLRSLTVKRASIEDPGDLLIDIVLDDMDKRRRRSSKAQSSPISPWAPNISPKRSPTIPHAELVHSNSAPGSPDSRVGSPESRESRAMHHSDFGLGRSASGDLTSLTKNNRPRSSSPVRPTSSRTGSAHGHVRGSHKVKRSGSNSSHSSTSDTWYNPRGSSSNILSTGILPSTKWRFLKHLSLADNSLTSISATGLAPLANTLNSLDLSSNLFSQIPDSLASLTALRALNLSNCMIDSLHSLTRNPLPAITALNLRGNRLMSLAGVERLYPLERLDLRDNKLTDPTELARLTGIPELKEIWVGGNPFTKTHPNYRVTIFNLFRNSPGFTEDMIIDASGPGYNERRQLVERVPERENVPVVKPLPPLPTAVDITKPAIIYDSPKEASVLRKERPQPNTATSDVYTSSSRRRRTPKRRIVDLSTSEVLPNKPKPPVVLKSEEPIPGTAGSDSGYGVSPDTHPSHTIPDYTPPRPERTTSQPDILPRLDTTTTPQLLPAERSLEESTISLPSLGTQDLDTQDWSVSGEMYRKKIEALRNEAGNGWLSVLSEEGWESQKPPSHHPPGDFSPASTIRPSPTTPRPRSQQTIQSGRTLG</sequence>
<gene>
    <name evidence="6" type="ORF">VE01_02061</name>
</gene>
<dbReference type="Proteomes" id="UP000091956">
    <property type="component" value="Unassembled WGS sequence"/>
</dbReference>
<dbReference type="PANTHER" id="PTHR15454">
    <property type="entry name" value="NISCHARIN RELATED"/>
    <property type="match status" value="1"/>
</dbReference>
<dbReference type="EMBL" id="KV460211">
    <property type="protein sequence ID" value="OBT99704.1"/>
    <property type="molecule type" value="Genomic_DNA"/>
</dbReference>
<feature type="region of interest" description="Disordered" evidence="5">
    <location>
        <begin position="807"/>
        <end position="853"/>
    </location>
</feature>
<dbReference type="PANTHER" id="PTHR15454:SF69">
    <property type="entry name" value="SERINE_THREONINE-PROTEIN KINASE 11-INTERACTING PROTEIN"/>
    <property type="match status" value="1"/>
</dbReference>
<feature type="compositionally biased region" description="Low complexity" evidence="5">
    <location>
        <begin position="51"/>
        <end position="66"/>
    </location>
</feature>
<feature type="compositionally biased region" description="Polar residues" evidence="5">
    <location>
        <begin position="654"/>
        <end position="663"/>
    </location>
</feature>
<keyword evidence="7" id="KW-1185">Reference proteome</keyword>
<dbReference type="AlphaFoldDB" id="A0A1B8GV36"/>
<reference evidence="6 7" key="1">
    <citation type="submission" date="2016-03" db="EMBL/GenBank/DDBJ databases">
        <title>Comparative genomics of Pseudogymnoascus destructans, the fungus causing white-nose syndrome of bats.</title>
        <authorList>
            <person name="Palmer J.M."/>
            <person name="Drees K.P."/>
            <person name="Foster J.T."/>
            <person name="Lindner D.L."/>
        </authorList>
    </citation>
    <scope>NUCLEOTIDE SEQUENCE [LARGE SCALE GENOMIC DNA]</scope>
    <source>
        <strain evidence="6 7">UAMH 10579</strain>
    </source>
</reference>
<name>A0A1B8GV36_9PEZI</name>
<feature type="compositionally biased region" description="Low complexity" evidence="5">
    <location>
        <begin position="372"/>
        <end position="387"/>
    </location>
</feature>
<evidence type="ECO:0000256" key="2">
    <source>
        <dbReference type="ARBA" id="ARBA00022490"/>
    </source>
</evidence>
<evidence type="ECO:0000256" key="3">
    <source>
        <dbReference type="ARBA" id="ARBA00022614"/>
    </source>
</evidence>
<proteinExistence type="predicted"/>
<organism evidence="6 7">
    <name type="scientific">Pseudogymnoascus verrucosus</name>
    <dbReference type="NCBI Taxonomy" id="342668"/>
    <lineage>
        <taxon>Eukaryota</taxon>
        <taxon>Fungi</taxon>
        <taxon>Dikarya</taxon>
        <taxon>Ascomycota</taxon>
        <taxon>Pezizomycotina</taxon>
        <taxon>Leotiomycetes</taxon>
        <taxon>Thelebolales</taxon>
        <taxon>Thelebolaceae</taxon>
        <taxon>Pseudogymnoascus</taxon>
    </lineage>
</organism>
<feature type="compositionally biased region" description="Polar residues" evidence="5">
    <location>
        <begin position="31"/>
        <end position="45"/>
    </location>
</feature>
<feature type="region of interest" description="Disordered" evidence="5">
    <location>
        <begin position="30"/>
        <end position="66"/>
    </location>
</feature>
<dbReference type="OrthoDB" id="676979at2759"/>
<dbReference type="GeneID" id="28835447"/>
<dbReference type="Pfam" id="PF13855">
    <property type="entry name" value="LRR_8"/>
    <property type="match status" value="1"/>
</dbReference>
<feature type="region of interest" description="Disordered" evidence="5">
    <location>
        <begin position="645"/>
        <end position="749"/>
    </location>
</feature>
<evidence type="ECO:0000256" key="5">
    <source>
        <dbReference type="SAM" id="MobiDB-lite"/>
    </source>
</evidence>
<evidence type="ECO:0000313" key="7">
    <source>
        <dbReference type="Proteomes" id="UP000091956"/>
    </source>
</evidence>
<reference evidence="7" key="2">
    <citation type="journal article" date="2018" name="Nat. Commun.">
        <title>Extreme sensitivity to ultraviolet light in the fungal pathogen causing white-nose syndrome of bats.</title>
        <authorList>
            <person name="Palmer J.M."/>
            <person name="Drees K.P."/>
            <person name="Foster J.T."/>
            <person name="Lindner D.L."/>
        </authorList>
    </citation>
    <scope>NUCLEOTIDE SEQUENCE [LARGE SCALE GENOMIC DNA]</scope>
    <source>
        <strain evidence="7">UAMH 10579</strain>
    </source>
</reference>
<dbReference type="Gene3D" id="3.80.10.10">
    <property type="entry name" value="Ribonuclease Inhibitor"/>
    <property type="match status" value="2"/>
</dbReference>
<comment type="subcellular location">
    <subcellularLocation>
        <location evidence="1">Cytoplasm</location>
    </subcellularLocation>
</comment>
<dbReference type="InterPro" id="IPR032675">
    <property type="entry name" value="LRR_dom_sf"/>
</dbReference>
<accession>A0A1B8GV36</accession>
<feature type="compositionally biased region" description="Low complexity" evidence="5">
    <location>
        <begin position="829"/>
        <end position="847"/>
    </location>
</feature>
<dbReference type="RefSeq" id="XP_018133437.1">
    <property type="nucleotide sequence ID" value="XM_018271573.2"/>
</dbReference>
<dbReference type="STRING" id="342668.A0A1B8GV36"/>